<organism evidence="2 5">
    <name type="scientific">Bambusicola thoracicus</name>
    <name type="common">Chinese bamboo-partridge</name>
    <name type="synonym">Perdix thoracica</name>
    <dbReference type="NCBI Taxonomy" id="9083"/>
    <lineage>
        <taxon>Eukaryota</taxon>
        <taxon>Metazoa</taxon>
        <taxon>Chordata</taxon>
        <taxon>Craniata</taxon>
        <taxon>Vertebrata</taxon>
        <taxon>Euteleostomi</taxon>
        <taxon>Archelosauria</taxon>
        <taxon>Archosauria</taxon>
        <taxon>Dinosauria</taxon>
        <taxon>Saurischia</taxon>
        <taxon>Theropoda</taxon>
        <taxon>Coelurosauria</taxon>
        <taxon>Aves</taxon>
        <taxon>Neognathae</taxon>
        <taxon>Galloanserae</taxon>
        <taxon>Galliformes</taxon>
        <taxon>Phasianidae</taxon>
        <taxon>Perdicinae</taxon>
        <taxon>Bambusicola</taxon>
    </lineage>
</organism>
<proteinExistence type="predicted"/>
<accession>A0A2P4S7N7</accession>
<dbReference type="EMBL" id="PPHD01088497">
    <property type="protein sequence ID" value="POI20110.1"/>
    <property type="molecule type" value="Genomic_DNA"/>
</dbReference>
<evidence type="ECO:0000313" key="5">
    <source>
        <dbReference type="Proteomes" id="UP000237246"/>
    </source>
</evidence>
<gene>
    <name evidence="3" type="ORF">CIB84_016145</name>
    <name evidence="2" type="ORF">CIB84_016146</name>
    <name evidence="4" type="ORF">CIB84_016147</name>
    <name evidence="1" type="ORF">CIB84_016779</name>
</gene>
<evidence type="ECO:0000313" key="3">
    <source>
        <dbReference type="EMBL" id="POI20109.1"/>
    </source>
</evidence>
<dbReference type="EMBL" id="PPHD01088498">
    <property type="protein sequence ID" value="POI20109.1"/>
    <property type="molecule type" value="Genomic_DNA"/>
</dbReference>
<name>A0A2P4S7N7_BAMTH</name>
<dbReference type="AlphaFoldDB" id="A0A2P4S7N7"/>
<protein>
    <submittedName>
        <fullName evidence="2">Uncharacterized protein</fullName>
    </submittedName>
</protein>
<comment type="caution">
    <text evidence="2">The sequence shown here is derived from an EMBL/GenBank/DDBJ whole genome shotgun (WGS) entry which is preliminary data.</text>
</comment>
<evidence type="ECO:0000313" key="4">
    <source>
        <dbReference type="EMBL" id="POI20110.1"/>
    </source>
</evidence>
<reference evidence="2 5" key="1">
    <citation type="submission" date="2018-01" db="EMBL/GenBank/DDBJ databases">
        <title>Comparison of the Chinese Bamboo Partridge and Red Junglefowl genome sequences highlights the importance of demography in genome evolution.</title>
        <authorList>
            <person name="Tiley G.P."/>
            <person name="Kimball R.T."/>
            <person name="Braun E.L."/>
            <person name="Burleigh J.G."/>
        </authorList>
    </citation>
    <scope>NUCLEOTIDE SEQUENCE [LARGE SCALE GENOMIC DNA]</scope>
    <source>
        <strain evidence="2">RTK389</strain>
        <tissue evidence="2">Blood</tissue>
    </source>
</reference>
<dbReference type="EMBL" id="PPHD01100820">
    <property type="protein sequence ID" value="POI19476.1"/>
    <property type="molecule type" value="Genomic_DNA"/>
</dbReference>
<sequence>MSPPFPSPSLVLSQVLSSLHTKS</sequence>
<dbReference type="Proteomes" id="UP000237246">
    <property type="component" value="Unassembled WGS sequence"/>
</dbReference>
<dbReference type="EMBL" id="PPHD01088499">
    <property type="protein sequence ID" value="POI20108.1"/>
    <property type="molecule type" value="Genomic_DNA"/>
</dbReference>
<evidence type="ECO:0000313" key="2">
    <source>
        <dbReference type="EMBL" id="POI20108.1"/>
    </source>
</evidence>
<evidence type="ECO:0000313" key="1">
    <source>
        <dbReference type="EMBL" id="POI19476.1"/>
    </source>
</evidence>
<keyword evidence="5" id="KW-1185">Reference proteome</keyword>